<dbReference type="InParanoid" id="A0A0Q3EN64"/>
<evidence type="ECO:0000313" key="2">
    <source>
        <dbReference type="EMBL" id="KQJ87708.1"/>
    </source>
</evidence>
<dbReference type="Gramene" id="KQJ87708">
    <property type="protein sequence ID" value="KQJ87708"/>
    <property type="gene ID" value="BRADI_4g13205v3"/>
</dbReference>
<evidence type="ECO:0000313" key="3">
    <source>
        <dbReference type="EnsemblPlants" id="KQJ87708"/>
    </source>
</evidence>
<feature type="chain" id="PRO_5036297478" evidence="1">
    <location>
        <begin position="25"/>
        <end position="65"/>
    </location>
</feature>
<protein>
    <submittedName>
        <fullName evidence="2 3">Uncharacterized protein</fullName>
    </submittedName>
</protein>
<dbReference type="Proteomes" id="UP000008810">
    <property type="component" value="Chromosome 4"/>
</dbReference>
<evidence type="ECO:0000256" key="1">
    <source>
        <dbReference type="SAM" id="SignalP"/>
    </source>
</evidence>
<name>A0A0Q3EN64_BRADI</name>
<keyword evidence="1" id="KW-0732">Signal</keyword>
<dbReference type="AlphaFoldDB" id="A0A0Q3EN64"/>
<gene>
    <name evidence="2" type="ORF">BRADI_4g13205v3</name>
</gene>
<dbReference type="EMBL" id="CM000883">
    <property type="protein sequence ID" value="KQJ87708.1"/>
    <property type="molecule type" value="Genomic_DNA"/>
</dbReference>
<reference evidence="3" key="3">
    <citation type="submission" date="2018-08" db="UniProtKB">
        <authorList>
            <consortium name="EnsemblPlants"/>
        </authorList>
    </citation>
    <scope>IDENTIFICATION</scope>
    <source>
        <strain evidence="3">cv. Bd21</strain>
    </source>
</reference>
<reference evidence="2 3" key="1">
    <citation type="journal article" date="2010" name="Nature">
        <title>Genome sequencing and analysis of the model grass Brachypodium distachyon.</title>
        <authorList>
            <consortium name="International Brachypodium Initiative"/>
        </authorList>
    </citation>
    <scope>NUCLEOTIDE SEQUENCE [LARGE SCALE GENOMIC DNA]</scope>
    <source>
        <strain evidence="2 3">Bd21</strain>
    </source>
</reference>
<feature type="signal peptide" evidence="1">
    <location>
        <begin position="1"/>
        <end position="24"/>
    </location>
</feature>
<keyword evidence="4" id="KW-1185">Reference proteome</keyword>
<proteinExistence type="predicted"/>
<dbReference type="EnsemblPlants" id="KQJ87708">
    <property type="protein sequence ID" value="KQJ87708"/>
    <property type="gene ID" value="BRADI_4g13205v3"/>
</dbReference>
<evidence type="ECO:0000313" key="4">
    <source>
        <dbReference type="Proteomes" id="UP000008810"/>
    </source>
</evidence>
<reference evidence="2" key="2">
    <citation type="submission" date="2017-06" db="EMBL/GenBank/DDBJ databases">
        <title>WGS assembly of Brachypodium distachyon.</title>
        <authorList>
            <consortium name="The International Brachypodium Initiative"/>
            <person name="Lucas S."/>
            <person name="Harmon-Smith M."/>
            <person name="Lail K."/>
            <person name="Tice H."/>
            <person name="Grimwood J."/>
            <person name="Bruce D."/>
            <person name="Barry K."/>
            <person name="Shu S."/>
            <person name="Lindquist E."/>
            <person name="Wang M."/>
            <person name="Pitluck S."/>
            <person name="Vogel J.P."/>
            <person name="Garvin D.F."/>
            <person name="Mockler T.C."/>
            <person name="Schmutz J."/>
            <person name="Rokhsar D."/>
            <person name="Bevan M.W."/>
        </authorList>
    </citation>
    <scope>NUCLEOTIDE SEQUENCE</scope>
    <source>
        <strain evidence="2">Bd21</strain>
    </source>
</reference>
<accession>A0A0Q3EN64</accession>
<sequence length="65" mass="7545">MTCIYMQWNGWLLLVNLRSRFGDAYHVENKVLTSPNSISAVADPAIVDSIRGDYSWRRSTLKWLQ</sequence>
<organism evidence="2">
    <name type="scientific">Brachypodium distachyon</name>
    <name type="common">Purple false brome</name>
    <name type="synonym">Trachynia distachya</name>
    <dbReference type="NCBI Taxonomy" id="15368"/>
    <lineage>
        <taxon>Eukaryota</taxon>
        <taxon>Viridiplantae</taxon>
        <taxon>Streptophyta</taxon>
        <taxon>Embryophyta</taxon>
        <taxon>Tracheophyta</taxon>
        <taxon>Spermatophyta</taxon>
        <taxon>Magnoliopsida</taxon>
        <taxon>Liliopsida</taxon>
        <taxon>Poales</taxon>
        <taxon>Poaceae</taxon>
        <taxon>BOP clade</taxon>
        <taxon>Pooideae</taxon>
        <taxon>Stipodae</taxon>
        <taxon>Brachypodieae</taxon>
        <taxon>Brachypodium</taxon>
    </lineage>
</organism>